<organism evidence="1">
    <name type="scientific">Candidatus Methanophagaceae archaeon ANME-1 ERB6</name>
    <dbReference type="NCBI Taxonomy" id="2759912"/>
    <lineage>
        <taxon>Archaea</taxon>
        <taxon>Methanobacteriati</taxon>
        <taxon>Methanobacteriota</taxon>
        <taxon>Stenosarchaea group</taxon>
        <taxon>Methanomicrobia</taxon>
        <taxon>Candidatus Methanophagales</taxon>
        <taxon>Candidatus Methanophagaceae</taxon>
    </lineage>
</organism>
<protein>
    <submittedName>
        <fullName evidence="1">Uncharacterized protein</fullName>
    </submittedName>
</protein>
<sequence length="101" mass="11893">MIEQMRIPIPNIRAREKIYWVTISSSSREDMIKLAKDYSIDIFRHTLKIEGERYSVDGFASASEIQRLRDDNYQVEIIRDLEEIASEVQDWVASEEEEPTV</sequence>
<gene>
    <name evidence="1" type="ORF">JNHLJEBA_00022</name>
</gene>
<dbReference type="AlphaFoldDB" id="A0A7G9YZH8"/>
<evidence type="ECO:0000313" key="1">
    <source>
        <dbReference type="EMBL" id="QNO53412.1"/>
    </source>
</evidence>
<proteinExistence type="predicted"/>
<accession>A0A7G9YZH8</accession>
<name>A0A7G9YZH8_9EURY</name>
<dbReference type="EMBL" id="MT631541">
    <property type="protein sequence ID" value="QNO53412.1"/>
    <property type="molecule type" value="Genomic_DNA"/>
</dbReference>
<reference evidence="1" key="1">
    <citation type="submission" date="2020-06" db="EMBL/GenBank/DDBJ databases">
        <title>Unique genomic features of the anaerobic methanotrophic archaea.</title>
        <authorList>
            <person name="Chadwick G.L."/>
            <person name="Skennerton C.T."/>
            <person name="Laso-Perez R."/>
            <person name="Leu A.O."/>
            <person name="Speth D.R."/>
            <person name="Yu H."/>
            <person name="Morgan-Lang C."/>
            <person name="Hatzenpichler R."/>
            <person name="Goudeau D."/>
            <person name="Malmstrom R."/>
            <person name="Brazelton W.J."/>
            <person name="Woyke T."/>
            <person name="Hallam S.J."/>
            <person name="Tyson G.W."/>
            <person name="Wegener G."/>
            <person name="Boetius A."/>
            <person name="Orphan V."/>
        </authorList>
    </citation>
    <scope>NUCLEOTIDE SEQUENCE</scope>
</reference>